<gene>
    <name evidence="5" type="primary">sdr42e2</name>
</gene>
<dbReference type="GeneID" id="114860479"/>
<dbReference type="InParanoid" id="A0A6P7N9G6"/>
<dbReference type="Proteomes" id="UP000515150">
    <property type="component" value="Chromosome 8"/>
</dbReference>
<dbReference type="CTD" id="100288072"/>
<dbReference type="InterPro" id="IPR002225">
    <property type="entry name" value="3Beta_OHSteriod_DH/Estase"/>
</dbReference>
<evidence type="ECO:0000313" key="4">
    <source>
        <dbReference type="Proteomes" id="UP000515150"/>
    </source>
</evidence>
<comment type="similarity">
    <text evidence="1">Belongs to the 3-beta-HSD family.</text>
</comment>
<keyword evidence="4" id="KW-1185">Reference proteome</keyword>
<accession>A0A6P7N9G6</accession>
<dbReference type="Pfam" id="PF01073">
    <property type="entry name" value="3Beta_HSD"/>
    <property type="match status" value="1"/>
</dbReference>
<dbReference type="GO" id="GO:0006694">
    <property type="term" value="P:steroid biosynthetic process"/>
    <property type="evidence" value="ECO:0007669"/>
    <property type="project" value="InterPro"/>
</dbReference>
<dbReference type="Gene3D" id="3.40.50.720">
    <property type="entry name" value="NAD(P)-binding Rossmann-like Domain"/>
    <property type="match status" value="1"/>
</dbReference>
<evidence type="ECO:0000259" key="3">
    <source>
        <dbReference type="Pfam" id="PF01073"/>
    </source>
</evidence>
<keyword evidence="2" id="KW-0560">Oxidoreductase</keyword>
<dbReference type="AlphaFoldDB" id="A0A6P7N9G6"/>
<feature type="domain" description="3-beta hydroxysteroid dehydrogenase/isomerase" evidence="3">
    <location>
        <begin position="91"/>
        <end position="360"/>
    </location>
</feature>
<dbReference type="SUPFAM" id="SSF51735">
    <property type="entry name" value="NAD(P)-binding Rossmann-fold domains"/>
    <property type="match status" value="1"/>
</dbReference>
<dbReference type="InterPro" id="IPR036291">
    <property type="entry name" value="NAD(P)-bd_dom_sf"/>
</dbReference>
<sequence length="474" mass="51998">MELCSPNMSESGGSLCQVKQLPCPSIALCRLQASGHHTHSLPLLAPPWLNHAAPRPRAAGPPAGGAAVECAAARLGREAAVAWGDSRGRVVVTGGGGYFGFRLGKELASRGMSVILLDLHPPPCDIPEGVTFYQSDICDYSSMYKVCDGVDCVFHTASCGMSGPEQLRKEHVESVNIGGTHNVIKLCKERSIPRLVYTSTINVVFNGKPIEDGDEASVSPVRPDTHIDHYSRTKAIAEQSVLTANGCALNGGGLLRTCALRPCGIYGPEERRHLHRVMVNVERRLFSFRFGNPQSRMNWVHVDNLVLAHTLAAEALTGKRSCVASGQVYFINDGVSVNLFEWLTPLFNKLGCRRPLINLPVSLVYSAAIVVENLHLALRPLINVPLLFTRNEVRTIAVNHTFKIDKARKELGYCPKTYSLVDSVEQYLESREPRPGSCPFNTPWTSKLLRHIVQLLLMILSSFLLMLFCIVCHT</sequence>
<organism evidence="4 5">
    <name type="scientific">Betta splendens</name>
    <name type="common">Siamese fighting fish</name>
    <dbReference type="NCBI Taxonomy" id="158456"/>
    <lineage>
        <taxon>Eukaryota</taxon>
        <taxon>Metazoa</taxon>
        <taxon>Chordata</taxon>
        <taxon>Craniata</taxon>
        <taxon>Vertebrata</taxon>
        <taxon>Euteleostomi</taxon>
        <taxon>Actinopterygii</taxon>
        <taxon>Neopterygii</taxon>
        <taxon>Teleostei</taxon>
        <taxon>Neoteleostei</taxon>
        <taxon>Acanthomorphata</taxon>
        <taxon>Anabantaria</taxon>
        <taxon>Anabantiformes</taxon>
        <taxon>Anabantoidei</taxon>
        <taxon>Osphronemidae</taxon>
        <taxon>Betta</taxon>
    </lineage>
</organism>
<name>A0A6P7N9G6_BETSP</name>
<dbReference type="PANTHER" id="PTHR43245">
    <property type="entry name" value="BIFUNCTIONAL POLYMYXIN RESISTANCE PROTEIN ARNA"/>
    <property type="match status" value="1"/>
</dbReference>
<dbReference type="PANTHER" id="PTHR43245:SF51">
    <property type="entry name" value="SHORT CHAIN DEHYDROGENASE_REDUCTASE FAMILY 42E, MEMBER 2"/>
    <property type="match status" value="1"/>
</dbReference>
<dbReference type="OrthoDB" id="2735536at2759"/>
<dbReference type="InterPro" id="IPR050177">
    <property type="entry name" value="Lipid_A_modif_metabolic_enz"/>
</dbReference>
<evidence type="ECO:0000256" key="2">
    <source>
        <dbReference type="ARBA" id="ARBA00023002"/>
    </source>
</evidence>
<dbReference type="GO" id="GO:0016616">
    <property type="term" value="F:oxidoreductase activity, acting on the CH-OH group of donors, NAD or NADP as acceptor"/>
    <property type="evidence" value="ECO:0007669"/>
    <property type="project" value="InterPro"/>
</dbReference>
<evidence type="ECO:0000256" key="1">
    <source>
        <dbReference type="ARBA" id="ARBA00009219"/>
    </source>
</evidence>
<proteinExistence type="inferred from homology"/>
<protein>
    <submittedName>
        <fullName evidence="5">Short-chain dehydrogenase/reductase family 42E member 2 isoform X1</fullName>
    </submittedName>
</protein>
<evidence type="ECO:0000313" key="5">
    <source>
        <dbReference type="RefSeq" id="XP_029014948.1"/>
    </source>
</evidence>
<dbReference type="KEGG" id="bspl:114860479"/>
<reference evidence="5" key="1">
    <citation type="submission" date="2025-08" db="UniProtKB">
        <authorList>
            <consortium name="RefSeq"/>
        </authorList>
    </citation>
    <scope>IDENTIFICATION</scope>
</reference>
<dbReference type="RefSeq" id="XP_029014948.1">
    <property type="nucleotide sequence ID" value="XM_029159115.2"/>
</dbReference>